<dbReference type="Proteomes" id="UP001634007">
    <property type="component" value="Unassembled WGS sequence"/>
</dbReference>
<dbReference type="Pfam" id="PF14299">
    <property type="entry name" value="PP2"/>
    <property type="match status" value="1"/>
</dbReference>
<reference evidence="2 3" key="1">
    <citation type="submission" date="2024-11" db="EMBL/GenBank/DDBJ databases">
        <title>Chromosome-level genome assembly of Eucalyptus globulus Labill. provides insights into its genome evolution.</title>
        <authorList>
            <person name="Li X."/>
        </authorList>
    </citation>
    <scope>NUCLEOTIDE SEQUENCE [LARGE SCALE GENOMIC DNA]</scope>
    <source>
        <strain evidence="2">CL2024</strain>
        <tissue evidence="2">Fresh tender leaves</tissue>
    </source>
</reference>
<evidence type="ECO:0000313" key="3">
    <source>
        <dbReference type="Proteomes" id="UP001634007"/>
    </source>
</evidence>
<proteinExistence type="predicted"/>
<keyword evidence="3" id="KW-1185">Reference proteome</keyword>
<protein>
    <submittedName>
        <fullName evidence="2">Uncharacterized protein</fullName>
    </submittedName>
</protein>
<dbReference type="PANTHER" id="PTHR48478">
    <property type="entry name" value="LECTIN-LIKE"/>
    <property type="match status" value="1"/>
</dbReference>
<dbReference type="InterPro" id="IPR052147">
    <property type="entry name" value="PP2-like/Lectin"/>
</dbReference>
<dbReference type="InterPro" id="IPR025886">
    <property type="entry name" value="PP2-like"/>
</dbReference>
<name>A0ABD3IZW0_EUCGL</name>
<dbReference type="AlphaFoldDB" id="A0ABD3IZW0"/>
<dbReference type="EMBL" id="JBJKBG010000010">
    <property type="protein sequence ID" value="KAL3720755.1"/>
    <property type="molecule type" value="Genomic_DNA"/>
</dbReference>
<comment type="caution">
    <text evidence="2">The sequence shown here is derived from an EMBL/GenBank/DDBJ whole genome shotgun (WGS) entry which is preliminary data.</text>
</comment>
<dbReference type="PANTHER" id="PTHR48478:SF1">
    <property type="entry name" value="LECTIN-LIKE"/>
    <property type="match status" value="1"/>
</dbReference>
<sequence length="273" mass="30764">MEAEAATDSNSIASDEETDRRPSLNTLALMRKATTPANISSIAIEDWRSGIYKGVLLKNNTQKFWVDEKLHKNCFLVLPKACDIDRSKKGSCLSINQSKKGSCLSIYWSKKRSKKGSCLSINQSKKGSCLSIDWSKKGSCLSWITEKENCFRSVADIHVIELKKLSWLLIEGRFKTRALSPDTKYEVAFVVKLGTDFEWQCPVELELGLPDGTKQTRTEDLKPKPKEEWINLRAGEFRMRSETVGTIYFALHGTSDPQKSGLILRGVLIHLTD</sequence>
<organism evidence="2 3">
    <name type="scientific">Eucalyptus globulus</name>
    <name type="common">Tasmanian blue gum</name>
    <dbReference type="NCBI Taxonomy" id="34317"/>
    <lineage>
        <taxon>Eukaryota</taxon>
        <taxon>Viridiplantae</taxon>
        <taxon>Streptophyta</taxon>
        <taxon>Embryophyta</taxon>
        <taxon>Tracheophyta</taxon>
        <taxon>Spermatophyta</taxon>
        <taxon>Magnoliopsida</taxon>
        <taxon>eudicotyledons</taxon>
        <taxon>Gunneridae</taxon>
        <taxon>Pentapetalae</taxon>
        <taxon>rosids</taxon>
        <taxon>malvids</taxon>
        <taxon>Myrtales</taxon>
        <taxon>Myrtaceae</taxon>
        <taxon>Myrtoideae</taxon>
        <taxon>Eucalypteae</taxon>
        <taxon>Eucalyptus</taxon>
    </lineage>
</organism>
<evidence type="ECO:0000256" key="1">
    <source>
        <dbReference type="SAM" id="MobiDB-lite"/>
    </source>
</evidence>
<feature type="region of interest" description="Disordered" evidence="1">
    <location>
        <begin position="1"/>
        <end position="20"/>
    </location>
</feature>
<evidence type="ECO:0000313" key="2">
    <source>
        <dbReference type="EMBL" id="KAL3720755.1"/>
    </source>
</evidence>
<accession>A0ABD3IZW0</accession>
<gene>
    <name evidence="2" type="ORF">ACJRO7_005546</name>
</gene>